<dbReference type="GO" id="GO:0017000">
    <property type="term" value="P:antibiotic biosynthetic process"/>
    <property type="evidence" value="ECO:0007669"/>
    <property type="project" value="UniProtKB-ARBA"/>
</dbReference>
<dbReference type="AlphaFoldDB" id="V9PX20"/>
<dbReference type="SMR" id="V9PX20"/>
<feature type="domain" description="Erythromycin biosynthesis protein CIII-like C-terminal" evidence="1">
    <location>
        <begin position="310"/>
        <end position="425"/>
    </location>
</feature>
<dbReference type="CDD" id="cd03784">
    <property type="entry name" value="GT1_Gtf-like"/>
    <property type="match status" value="1"/>
</dbReference>
<dbReference type="InterPro" id="IPR050426">
    <property type="entry name" value="Glycosyltransferase_28"/>
</dbReference>
<dbReference type="GO" id="GO:0016758">
    <property type="term" value="F:hexosyltransferase activity"/>
    <property type="evidence" value="ECO:0007669"/>
    <property type="project" value="UniProtKB-ARBA"/>
</dbReference>
<reference evidence="2" key="1">
    <citation type="journal article" date="2013" name="ACS Chem. Biol.">
        <title>A Glycosylated, Labionin-Containing Lanthipeptide with Marked Antinociceptive Activity.</title>
        <authorList>
            <person name="Iorio M."/>
            <person name="Sasso O."/>
            <person name="Maffioli S.I."/>
            <person name="Bertorelli R."/>
            <person name="Monciardini P."/>
            <person name="Sosio M."/>
            <person name="Bonezzi F."/>
            <person name="Summa M."/>
            <person name="Brunati C."/>
            <person name="Bordoni R."/>
            <person name="Corti G."/>
            <person name="Tarozzo G."/>
            <person name="Piomelli D."/>
            <person name="Reggiani A."/>
            <person name="Donadio S."/>
        </authorList>
    </citation>
    <scope>NUCLEOTIDE SEQUENCE</scope>
    <source>
        <strain evidence="2">NAI112</strain>
    </source>
</reference>
<name>V9PX20_9ACTN</name>
<evidence type="ECO:0000259" key="1">
    <source>
        <dbReference type="Pfam" id="PF06722"/>
    </source>
</evidence>
<gene>
    <name evidence="2" type="primary">gtf</name>
</gene>
<proteinExistence type="predicted"/>
<dbReference type="InterPro" id="IPR002213">
    <property type="entry name" value="UDP_glucos_trans"/>
</dbReference>
<sequence length="429" mass="46127">MRVLLYCYGSRGDVQPYAALAAGLVRAGHRATLVAPGRFGSLATAHGAGFAALDSGLLDLLDLPEVQAMYLRDDRPTAEAKRTALMLRGEYHRLYPVLLREAWAAAADGADLVLFSQSNAEAMHQIPERLGVPGVLTVLYPFYVPSRHYPSTLLGSLGTAPRTLNRLSHALARRRRPAPEVAAAAAAWRTDTLGLAERPGALDYRRDPGGRPRPVLHGFSRQILPPAPDWPDTVHTLGAWQLPVDPAWQPSRELTDFLAAGPPPLAVGFGSLVGTDPKAAGRHVAAAIRATGHRAVVVTGWGGISIPDPPPEILVTSDVPYEWLLPRARLAVHAGGTGTLHTATAAGLPQVACPFHREQAQWSRRLHRLGVAPAPLHQRDLSADRLAAAIRAADTEPRYRTRARVLAAAMRTEGGVPAVVEVLERLVHR</sequence>
<evidence type="ECO:0000313" key="2">
    <source>
        <dbReference type="EMBL" id="AHB63595.1"/>
    </source>
</evidence>
<dbReference type="InterPro" id="IPR010610">
    <property type="entry name" value="EryCIII-like_C"/>
</dbReference>
<dbReference type="EMBL" id="KF765778">
    <property type="protein sequence ID" value="AHB63595.1"/>
    <property type="molecule type" value="Genomic_DNA"/>
</dbReference>
<dbReference type="PANTHER" id="PTHR48050:SF13">
    <property type="entry name" value="STEROL 3-BETA-GLUCOSYLTRANSFERASE UGT80A2"/>
    <property type="match status" value="1"/>
</dbReference>
<protein>
    <submittedName>
        <fullName evidence="2">Gtf</fullName>
    </submittedName>
</protein>
<dbReference type="Gene3D" id="3.40.50.2000">
    <property type="entry name" value="Glycogen Phosphorylase B"/>
    <property type="match status" value="2"/>
</dbReference>
<dbReference type="GO" id="GO:0008194">
    <property type="term" value="F:UDP-glycosyltransferase activity"/>
    <property type="evidence" value="ECO:0007669"/>
    <property type="project" value="InterPro"/>
</dbReference>
<accession>V9PX20</accession>
<organism evidence="2">
    <name type="scientific">Actinoplanes sp. NAI112</name>
    <dbReference type="NCBI Taxonomy" id="1433141"/>
    <lineage>
        <taxon>Bacteria</taxon>
        <taxon>Bacillati</taxon>
        <taxon>Actinomycetota</taxon>
        <taxon>Actinomycetes</taxon>
        <taxon>Micromonosporales</taxon>
        <taxon>Micromonosporaceae</taxon>
        <taxon>Actinoplanes</taxon>
    </lineage>
</organism>
<dbReference type="Pfam" id="PF06722">
    <property type="entry name" value="EryCIII-like_C"/>
    <property type="match status" value="1"/>
</dbReference>
<dbReference type="FunFam" id="3.40.50.2000:FF:000009">
    <property type="entry name" value="Sterol 3-beta-glucosyltransferase UGT80A2"/>
    <property type="match status" value="1"/>
</dbReference>
<dbReference type="SUPFAM" id="SSF53756">
    <property type="entry name" value="UDP-Glycosyltransferase/glycogen phosphorylase"/>
    <property type="match status" value="1"/>
</dbReference>
<dbReference type="PANTHER" id="PTHR48050">
    <property type="entry name" value="STEROL 3-BETA-GLUCOSYLTRANSFERASE"/>
    <property type="match status" value="1"/>
</dbReference>